<evidence type="ECO:0000259" key="5">
    <source>
        <dbReference type="PROSITE" id="PS51898"/>
    </source>
</evidence>
<dbReference type="Gene3D" id="1.10.150.130">
    <property type="match status" value="1"/>
</dbReference>
<comment type="caution">
    <text evidence="6">The sequence shown here is derived from an EMBL/GenBank/DDBJ whole genome shotgun (WGS) entry which is preliminary data.</text>
</comment>
<dbReference type="CDD" id="cd01189">
    <property type="entry name" value="INT_ICEBs1_C_like"/>
    <property type="match status" value="1"/>
</dbReference>
<feature type="domain" description="Tyr recombinase" evidence="5">
    <location>
        <begin position="177"/>
        <end position="349"/>
    </location>
</feature>
<evidence type="ECO:0000313" key="7">
    <source>
        <dbReference type="Proteomes" id="UP000822142"/>
    </source>
</evidence>
<accession>A0ABX2I4K5</accession>
<dbReference type="InterPro" id="IPR050808">
    <property type="entry name" value="Phage_Integrase"/>
</dbReference>
<evidence type="ECO:0000256" key="4">
    <source>
        <dbReference type="ARBA" id="ARBA00023172"/>
    </source>
</evidence>
<keyword evidence="2" id="KW-0229">DNA integration</keyword>
<dbReference type="SUPFAM" id="SSF56349">
    <property type="entry name" value="DNA breaking-rejoining enzymes"/>
    <property type="match status" value="1"/>
</dbReference>
<sequence>MRQPNGYGSVYKLSGKRRKPWCVRITEGWDIDLQSGKVIQKRKVVGTYATQKEAMLALADYNRNPYDLNLDRMTFAELYDKWSDVHFPKVSDSNVKGYKASYRLCGKIEHMKVTDIKLDHLQMIVDESGKNTPTLKKLKILWGLMYDYAVMHEIVTQDKRDMVRYVDITQAGNPNSFNRKPFTKAQVKTVWKWKDSSPYIKVILIMIYTGVRIGELLDLKKENVNLEEKWFKVVQAKTEAGIRTVPIADKVLPFFQEWMDMNDCEYLISTPEGKHFTYRNYYDSYWSPMMEQMGMKHTPHETRHTCISLLSSEKVDERIIKKIVGHKGQGVTETVYTHFEIEELLDAINKI</sequence>
<evidence type="ECO:0000256" key="1">
    <source>
        <dbReference type="ARBA" id="ARBA00008857"/>
    </source>
</evidence>
<organism evidence="6 7">
    <name type="scientific">Blautia hansenii</name>
    <name type="common">Ruminococcus hansenii</name>
    <dbReference type="NCBI Taxonomy" id="1322"/>
    <lineage>
        <taxon>Bacteria</taxon>
        <taxon>Bacillati</taxon>
        <taxon>Bacillota</taxon>
        <taxon>Clostridia</taxon>
        <taxon>Lachnospirales</taxon>
        <taxon>Lachnospiraceae</taxon>
        <taxon>Blautia</taxon>
    </lineage>
</organism>
<dbReference type="InterPro" id="IPR010998">
    <property type="entry name" value="Integrase_recombinase_N"/>
</dbReference>
<dbReference type="InterPro" id="IPR013762">
    <property type="entry name" value="Integrase-like_cat_sf"/>
</dbReference>
<comment type="similarity">
    <text evidence="1">Belongs to the 'phage' integrase family.</text>
</comment>
<keyword evidence="7" id="KW-1185">Reference proteome</keyword>
<dbReference type="PANTHER" id="PTHR30629:SF2">
    <property type="entry name" value="PROPHAGE INTEGRASE INTS-RELATED"/>
    <property type="match status" value="1"/>
</dbReference>
<keyword evidence="3" id="KW-0238">DNA-binding</keyword>
<dbReference type="InterPro" id="IPR002104">
    <property type="entry name" value="Integrase_catalytic"/>
</dbReference>
<dbReference type="RefSeq" id="WP_173748335.1">
    <property type="nucleotide sequence ID" value="NZ_JAAITA010000003.1"/>
</dbReference>
<evidence type="ECO:0000256" key="2">
    <source>
        <dbReference type="ARBA" id="ARBA00022908"/>
    </source>
</evidence>
<dbReference type="Gene3D" id="1.10.443.10">
    <property type="entry name" value="Intergrase catalytic core"/>
    <property type="match status" value="1"/>
</dbReference>
<dbReference type="InterPro" id="IPR011010">
    <property type="entry name" value="DNA_brk_join_enz"/>
</dbReference>
<dbReference type="EMBL" id="JAAITA010000003">
    <property type="protein sequence ID" value="NSJ85393.1"/>
    <property type="molecule type" value="Genomic_DNA"/>
</dbReference>
<evidence type="ECO:0000313" key="6">
    <source>
        <dbReference type="EMBL" id="NSJ85393.1"/>
    </source>
</evidence>
<dbReference type="PROSITE" id="PS51898">
    <property type="entry name" value="TYR_RECOMBINASE"/>
    <property type="match status" value="1"/>
</dbReference>
<dbReference type="Pfam" id="PF00589">
    <property type="entry name" value="Phage_integrase"/>
    <property type="match status" value="1"/>
</dbReference>
<dbReference type="PANTHER" id="PTHR30629">
    <property type="entry name" value="PROPHAGE INTEGRASE"/>
    <property type="match status" value="1"/>
</dbReference>
<evidence type="ECO:0000256" key="3">
    <source>
        <dbReference type="ARBA" id="ARBA00023125"/>
    </source>
</evidence>
<gene>
    <name evidence="6" type="ORF">G5A70_04195</name>
</gene>
<proteinExistence type="inferred from homology"/>
<protein>
    <submittedName>
        <fullName evidence="6">Site-specific integrase</fullName>
    </submittedName>
</protein>
<keyword evidence="4" id="KW-0233">DNA recombination</keyword>
<dbReference type="Proteomes" id="UP000822142">
    <property type="component" value="Unassembled WGS sequence"/>
</dbReference>
<reference evidence="6 7" key="1">
    <citation type="journal article" date="2020" name="Cell Host Microbe">
        <title>Functional and Genomic Variation between Human-Derived Isolates of Lachnospiraceae Reveals Inter- and Intra-Species Diversity.</title>
        <authorList>
            <person name="Sorbara M.T."/>
            <person name="Littmann E.R."/>
            <person name="Fontana E."/>
            <person name="Moody T.U."/>
            <person name="Kohout C.E."/>
            <person name="Gjonbalaj M."/>
            <person name="Eaton V."/>
            <person name="Seok R."/>
            <person name="Leiner I.M."/>
            <person name="Pamer E.G."/>
        </authorList>
    </citation>
    <scope>NUCLEOTIDE SEQUENCE [LARGE SCALE GENOMIC DNA]</scope>
    <source>
        <strain evidence="6 7">MSK.15.26</strain>
    </source>
</reference>
<name>A0ABX2I4K5_BLAHA</name>